<protein>
    <submittedName>
        <fullName evidence="2">Pol-like protein</fullName>
    </submittedName>
</protein>
<evidence type="ECO:0000256" key="1">
    <source>
        <dbReference type="SAM" id="MobiDB-lite"/>
    </source>
</evidence>
<feature type="region of interest" description="Disordered" evidence="1">
    <location>
        <begin position="1"/>
        <end position="22"/>
    </location>
</feature>
<dbReference type="EMBL" id="VYYT01000713">
    <property type="protein sequence ID" value="KAK2730092.1"/>
    <property type="molecule type" value="Genomic_DNA"/>
</dbReference>
<dbReference type="AlphaFoldDB" id="A0AAD9XZG5"/>
<accession>A0AAD9XZG5</accession>
<proteinExistence type="predicted"/>
<sequence>MMISSINRAKGKEKVRARYRRNSSLSKDLPQLVRDIRKCFNYNQISHIAIRYPKLKRAYPTKVKKAKKRERLKRAQEKSNSTAKSGVRG</sequence>
<feature type="region of interest" description="Disordered" evidence="1">
    <location>
        <begin position="61"/>
        <end position="89"/>
    </location>
</feature>
<comment type="caution">
    <text evidence="2">The sequence shown here is derived from an EMBL/GenBank/DDBJ whole genome shotgun (WGS) entry which is preliminary data.</text>
</comment>
<feature type="compositionally biased region" description="Basic residues" evidence="1">
    <location>
        <begin position="61"/>
        <end position="72"/>
    </location>
</feature>
<organism evidence="2 3">
    <name type="scientific">Colletotrichum kahawae</name>
    <name type="common">Coffee berry disease fungus</name>
    <dbReference type="NCBI Taxonomy" id="34407"/>
    <lineage>
        <taxon>Eukaryota</taxon>
        <taxon>Fungi</taxon>
        <taxon>Dikarya</taxon>
        <taxon>Ascomycota</taxon>
        <taxon>Pezizomycotina</taxon>
        <taxon>Sordariomycetes</taxon>
        <taxon>Hypocreomycetidae</taxon>
        <taxon>Glomerellales</taxon>
        <taxon>Glomerellaceae</taxon>
        <taxon>Colletotrichum</taxon>
        <taxon>Colletotrichum gloeosporioides species complex</taxon>
    </lineage>
</organism>
<dbReference type="Proteomes" id="UP001281614">
    <property type="component" value="Unassembled WGS sequence"/>
</dbReference>
<evidence type="ECO:0000313" key="2">
    <source>
        <dbReference type="EMBL" id="KAK2730092.1"/>
    </source>
</evidence>
<evidence type="ECO:0000313" key="3">
    <source>
        <dbReference type="Proteomes" id="UP001281614"/>
    </source>
</evidence>
<feature type="compositionally biased region" description="Polar residues" evidence="1">
    <location>
        <begin position="79"/>
        <end position="89"/>
    </location>
</feature>
<reference evidence="2" key="1">
    <citation type="submission" date="2023-02" db="EMBL/GenBank/DDBJ databases">
        <title>Colletotrichum kahawae CIFC_Que2 genome sequencing and assembly.</title>
        <authorList>
            <person name="Baroncelli R."/>
        </authorList>
    </citation>
    <scope>NUCLEOTIDE SEQUENCE</scope>
    <source>
        <strain evidence="2">CIFC_Que2</strain>
    </source>
</reference>
<keyword evidence="3" id="KW-1185">Reference proteome</keyword>
<gene>
    <name evidence="2" type="ORF">CKAH01_19127</name>
</gene>
<name>A0AAD9XZG5_COLKA</name>